<evidence type="ECO:0008006" key="2">
    <source>
        <dbReference type="Google" id="ProtNLM"/>
    </source>
</evidence>
<name>A0A0F9U699_9ZZZZ</name>
<comment type="caution">
    <text evidence="1">The sequence shown here is derived from an EMBL/GenBank/DDBJ whole genome shotgun (WGS) entry which is preliminary data.</text>
</comment>
<dbReference type="InterPro" id="IPR013320">
    <property type="entry name" value="ConA-like_dom_sf"/>
</dbReference>
<evidence type="ECO:0000313" key="1">
    <source>
        <dbReference type="EMBL" id="KKN49198.1"/>
    </source>
</evidence>
<dbReference type="AlphaFoldDB" id="A0A0F9U699"/>
<organism evidence="1">
    <name type="scientific">marine sediment metagenome</name>
    <dbReference type="NCBI Taxonomy" id="412755"/>
    <lineage>
        <taxon>unclassified sequences</taxon>
        <taxon>metagenomes</taxon>
        <taxon>ecological metagenomes</taxon>
    </lineage>
</organism>
<dbReference type="Gene3D" id="2.60.120.200">
    <property type="match status" value="1"/>
</dbReference>
<proteinExistence type="predicted"/>
<sequence length="244" mass="26843">MGLASNLRSIQYRRRIANLLSNSAILSYSDKVNNYSPIAYWPLWEAGGGIAEDISGNDFDGVYINVTLGQLGIGDGRTCPLFDGSNGNVDMDIPGLRAAFDGQEGTWIVWAKVYDSGVWTDGLDRYFLRFRDDASNLLQIRKKTTNNSTRSEYKAAGVTEINDKSSLTTTDWMCWGMTWSKTADEVKLYLDGSQVIPTRTILGTFVGPIVIATLGLAQWYGYLAHCVVWDTPLAPTTMAALAVV</sequence>
<dbReference type="SUPFAM" id="SSF49899">
    <property type="entry name" value="Concanavalin A-like lectins/glucanases"/>
    <property type="match status" value="1"/>
</dbReference>
<dbReference type="EMBL" id="LAZR01001179">
    <property type="protein sequence ID" value="KKN49198.1"/>
    <property type="molecule type" value="Genomic_DNA"/>
</dbReference>
<gene>
    <name evidence="1" type="ORF">LCGC14_0645390</name>
</gene>
<reference evidence="1" key="1">
    <citation type="journal article" date="2015" name="Nature">
        <title>Complex archaea that bridge the gap between prokaryotes and eukaryotes.</title>
        <authorList>
            <person name="Spang A."/>
            <person name="Saw J.H."/>
            <person name="Jorgensen S.L."/>
            <person name="Zaremba-Niedzwiedzka K."/>
            <person name="Martijn J."/>
            <person name="Lind A.E."/>
            <person name="van Eijk R."/>
            <person name="Schleper C."/>
            <person name="Guy L."/>
            <person name="Ettema T.J."/>
        </authorList>
    </citation>
    <scope>NUCLEOTIDE SEQUENCE</scope>
</reference>
<protein>
    <recommendedName>
        <fullName evidence="2">LamG-like jellyroll fold domain-containing protein</fullName>
    </recommendedName>
</protein>
<accession>A0A0F9U699</accession>